<organism evidence="3 4">
    <name type="scientific">Deinococcus arcticus</name>
    <dbReference type="NCBI Taxonomy" id="2136176"/>
    <lineage>
        <taxon>Bacteria</taxon>
        <taxon>Thermotogati</taxon>
        <taxon>Deinococcota</taxon>
        <taxon>Deinococci</taxon>
        <taxon>Deinococcales</taxon>
        <taxon>Deinococcaceae</taxon>
        <taxon>Deinococcus</taxon>
    </lineage>
</organism>
<keyword evidence="4" id="KW-1185">Reference proteome</keyword>
<dbReference type="InterPro" id="IPR018392">
    <property type="entry name" value="LysM"/>
</dbReference>
<dbReference type="Pfam" id="PF01476">
    <property type="entry name" value="LysM"/>
    <property type="match status" value="1"/>
</dbReference>
<feature type="domain" description="LysM" evidence="2">
    <location>
        <begin position="116"/>
        <end position="161"/>
    </location>
</feature>
<dbReference type="CDD" id="cd12797">
    <property type="entry name" value="M23_peptidase"/>
    <property type="match status" value="1"/>
</dbReference>
<dbReference type="InterPro" id="IPR036779">
    <property type="entry name" value="LysM_dom_sf"/>
</dbReference>
<dbReference type="CDD" id="cd00118">
    <property type="entry name" value="LysM"/>
    <property type="match status" value="1"/>
</dbReference>
<feature type="signal peptide" evidence="1">
    <location>
        <begin position="1"/>
        <end position="26"/>
    </location>
</feature>
<dbReference type="SUPFAM" id="SSF54106">
    <property type="entry name" value="LysM domain"/>
    <property type="match status" value="1"/>
</dbReference>
<dbReference type="InterPro" id="IPR050570">
    <property type="entry name" value="Cell_wall_metabolism_enzyme"/>
</dbReference>
<dbReference type="OrthoDB" id="9809488at2"/>
<feature type="chain" id="PRO_5015449318" evidence="1">
    <location>
        <begin position="27"/>
        <end position="451"/>
    </location>
</feature>
<evidence type="ECO:0000313" key="3">
    <source>
        <dbReference type="EMBL" id="PTA69796.1"/>
    </source>
</evidence>
<accession>A0A2T3WD26</accession>
<dbReference type="GO" id="GO:0004222">
    <property type="term" value="F:metalloendopeptidase activity"/>
    <property type="evidence" value="ECO:0007669"/>
    <property type="project" value="TreeGrafter"/>
</dbReference>
<dbReference type="Pfam" id="PF01551">
    <property type="entry name" value="Peptidase_M23"/>
    <property type="match status" value="1"/>
</dbReference>
<dbReference type="SMART" id="SM00257">
    <property type="entry name" value="LysM"/>
    <property type="match status" value="2"/>
</dbReference>
<evidence type="ECO:0000313" key="4">
    <source>
        <dbReference type="Proteomes" id="UP000240317"/>
    </source>
</evidence>
<protein>
    <submittedName>
        <fullName evidence="3">Peptidase M23</fullName>
    </submittedName>
</protein>
<dbReference type="PROSITE" id="PS51782">
    <property type="entry name" value="LYSM"/>
    <property type="match status" value="1"/>
</dbReference>
<dbReference type="PANTHER" id="PTHR21666">
    <property type="entry name" value="PEPTIDASE-RELATED"/>
    <property type="match status" value="1"/>
</dbReference>
<name>A0A2T3WD26_9DEIO</name>
<proteinExistence type="predicted"/>
<sequence length="451" mass="48859">MLLFRSRFPGGLRVAALCALLGLASAQSTPLLPPLGAPLTPVLAPAPDVVLTRDTGERALQLVTDGRTTPAQLARRYGVPPAHLTLVGRHPGARTWHLALPSAVAERAPERPDSVLSYRVRPGDTMAGVAARFGLPLVDLLGMNLDRTSLDRLVPGTRLNVPTGPRGLLVRIKPGQNALSLIAGYRADLVETARANDVLPTELQVGDELLLPGIRATGFAQQLAQRREAERRAALIAQRQAQYERFLTWKKGRERARLEARYAAQAKYEEYLAWKNSPERQARIQAYERQAQYEAAQAAAQARARAAATARAVSAAPTTRAAATGSRSLVWPMRNYRLTSRYGERDIEFHRQVFHGGIDLAAPYGTPIYAAADGTVSESGYGDYGLNVYTRSGNSLLIYGHMSRTAVAAGQQVRQGDLLGYIGCTGICTGPHLHFEVRVSGQTVDPLAILP</sequence>
<dbReference type="InterPro" id="IPR011055">
    <property type="entry name" value="Dup_hybrid_motif"/>
</dbReference>
<dbReference type="Gene3D" id="3.10.350.10">
    <property type="entry name" value="LysM domain"/>
    <property type="match status" value="1"/>
</dbReference>
<dbReference type="Proteomes" id="UP000240317">
    <property type="component" value="Unassembled WGS sequence"/>
</dbReference>
<dbReference type="PANTHER" id="PTHR21666:SF270">
    <property type="entry name" value="MUREIN HYDROLASE ACTIVATOR ENVC"/>
    <property type="match status" value="1"/>
</dbReference>
<dbReference type="Gene3D" id="2.70.70.10">
    <property type="entry name" value="Glucose Permease (Domain IIA)"/>
    <property type="match status" value="1"/>
</dbReference>
<evidence type="ECO:0000256" key="1">
    <source>
        <dbReference type="SAM" id="SignalP"/>
    </source>
</evidence>
<keyword evidence="1" id="KW-0732">Signal</keyword>
<dbReference type="AlphaFoldDB" id="A0A2T3WD26"/>
<gene>
    <name evidence="3" type="ORF">C8263_01935</name>
</gene>
<comment type="caution">
    <text evidence="3">The sequence shown here is derived from an EMBL/GenBank/DDBJ whole genome shotgun (WGS) entry which is preliminary data.</text>
</comment>
<reference evidence="3 4" key="1">
    <citation type="submission" date="2018-03" db="EMBL/GenBank/DDBJ databases">
        <title>Draft genome of Deinococcus sp. OD32.</title>
        <authorList>
            <person name="Wang X.-P."/>
            <person name="Du Z.-J."/>
        </authorList>
    </citation>
    <scope>NUCLEOTIDE SEQUENCE [LARGE SCALE GENOMIC DNA]</scope>
    <source>
        <strain evidence="3 4">OD32</strain>
    </source>
</reference>
<dbReference type="InterPro" id="IPR016047">
    <property type="entry name" value="M23ase_b-sheet_dom"/>
</dbReference>
<dbReference type="EMBL" id="PYSV01000001">
    <property type="protein sequence ID" value="PTA69796.1"/>
    <property type="molecule type" value="Genomic_DNA"/>
</dbReference>
<dbReference type="SUPFAM" id="SSF51261">
    <property type="entry name" value="Duplicated hybrid motif"/>
    <property type="match status" value="1"/>
</dbReference>
<evidence type="ECO:0000259" key="2">
    <source>
        <dbReference type="PROSITE" id="PS51782"/>
    </source>
</evidence>